<feature type="transmembrane region" description="Helical" evidence="2">
    <location>
        <begin position="516"/>
        <end position="540"/>
    </location>
</feature>
<dbReference type="OrthoDB" id="1587861at2759"/>
<keyword evidence="2" id="KW-1133">Transmembrane helix</keyword>
<dbReference type="Pfam" id="PF03140">
    <property type="entry name" value="DUF247"/>
    <property type="match status" value="1"/>
</dbReference>
<evidence type="ECO:0000256" key="2">
    <source>
        <dbReference type="SAM" id="Phobius"/>
    </source>
</evidence>
<comment type="caution">
    <text evidence="3">The sequence shown here is derived from an EMBL/GenBank/DDBJ whole genome shotgun (WGS) entry which is preliminary data.</text>
</comment>
<keyword evidence="4" id="KW-1185">Reference proteome</keyword>
<dbReference type="InterPro" id="IPR004158">
    <property type="entry name" value="DUF247_pln"/>
</dbReference>
<name>A0A2G9IB85_9LAMI</name>
<evidence type="ECO:0000313" key="4">
    <source>
        <dbReference type="Proteomes" id="UP000231279"/>
    </source>
</evidence>
<sequence>MEGREVVVHEASQVSANQKPAWMGEFDEEFKEFQKEFQSTLEKQQPEEEKEQPEEEKQPEEIENANIYKIPTDIHKDSDGRYAPFKVSFGPYYHVHESCKSTEDIKKRVVMLSLATSNKTISNYEQALRGVVEDLRKKYKDLDRKWKEDDEAFLRLMIFDGCFLLEVLRAAKDNILDNSVWYIAMVSHDKLMEDYRHDMLLLENQLPMLVLEKLYDVQNDISVTNSTPENRLAVQANKARRFIREKIQKLDPQKNLNRDILKFVFPRVNVKPTMNCLHVLDLYRHSLLTEELGGESRFQQFSQQITDSSAFLYTCGVSILILLFLLAPLIWVILALVDIILFPLNLAIYIFKTQRAIEYHFNIPSATDINEVGIGLMSEMKSLSDISWGRRILRLPHISIDGATESIFLNIIAFEKLHKHVENEVTSYIYFMSSLIKRPEDVRHLQRCGVIDSGLRTHEEIFALFNSLTKDINVHNPESFIVPRYRDASEMLMNGFRRMNKPWRKDLWQTYLKSPWAFVSILAAFLLFALTAVQTAYTVFSYYNPK</sequence>
<proteinExistence type="predicted"/>
<dbReference type="PANTHER" id="PTHR31170:SF25">
    <property type="entry name" value="BNAA09G04570D PROTEIN"/>
    <property type="match status" value="1"/>
</dbReference>
<dbReference type="EMBL" id="NKXS01000019">
    <property type="protein sequence ID" value="PIN27016.1"/>
    <property type="molecule type" value="Genomic_DNA"/>
</dbReference>
<evidence type="ECO:0000256" key="1">
    <source>
        <dbReference type="SAM" id="MobiDB-lite"/>
    </source>
</evidence>
<dbReference type="AlphaFoldDB" id="A0A2G9IB85"/>
<reference evidence="4" key="1">
    <citation type="journal article" date="2018" name="Gigascience">
        <title>Genome assembly of the Pink Ipe (Handroanthus impetiginosus, Bignoniaceae), a highly valued, ecologically keystone Neotropical timber forest tree.</title>
        <authorList>
            <person name="Silva-Junior O.B."/>
            <person name="Grattapaglia D."/>
            <person name="Novaes E."/>
            <person name="Collevatti R.G."/>
        </authorList>
    </citation>
    <scope>NUCLEOTIDE SEQUENCE [LARGE SCALE GENOMIC DNA]</scope>
    <source>
        <strain evidence="4">cv. UFG-1</strain>
    </source>
</reference>
<feature type="region of interest" description="Disordered" evidence="1">
    <location>
        <begin position="35"/>
        <end position="66"/>
    </location>
</feature>
<protein>
    <submittedName>
        <fullName evidence="3">Uncharacterized protein</fullName>
    </submittedName>
</protein>
<keyword evidence="2" id="KW-0812">Transmembrane</keyword>
<dbReference type="PANTHER" id="PTHR31170">
    <property type="entry name" value="BNAC04G53230D PROTEIN"/>
    <property type="match status" value="1"/>
</dbReference>
<evidence type="ECO:0000313" key="3">
    <source>
        <dbReference type="EMBL" id="PIN27016.1"/>
    </source>
</evidence>
<keyword evidence="2" id="KW-0472">Membrane</keyword>
<accession>A0A2G9IB85</accession>
<gene>
    <name evidence="3" type="ORF">CDL12_00234</name>
</gene>
<organism evidence="3 4">
    <name type="scientific">Handroanthus impetiginosus</name>
    <dbReference type="NCBI Taxonomy" id="429701"/>
    <lineage>
        <taxon>Eukaryota</taxon>
        <taxon>Viridiplantae</taxon>
        <taxon>Streptophyta</taxon>
        <taxon>Embryophyta</taxon>
        <taxon>Tracheophyta</taxon>
        <taxon>Spermatophyta</taxon>
        <taxon>Magnoliopsida</taxon>
        <taxon>eudicotyledons</taxon>
        <taxon>Gunneridae</taxon>
        <taxon>Pentapetalae</taxon>
        <taxon>asterids</taxon>
        <taxon>lamiids</taxon>
        <taxon>Lamiales</taxon>
        <taxon>Bignoniaceae</taxon>
        <taxon>Crescentiina</taxon>
        <taxon>Tabebuia alliance</taxon>
        <taxon>Handroanthus</taxon>
    </lineage>
</organism>
<feature type="transmembrane region" description="Helical" evidence="2">
    <location>
        <begin position="333"/>
        <end position="351"/>
    </location>
</feature>
<dbReference type="Proteomes" id="UP000231279">
    <property type="component" value="Unassembled WGS sequence"/>
</dbReference>
<dbReference type="STRING" id="429701.A0A2G9IB85"/>